<dbReference type="InterPro" id="IPR054293">
    <property type="entry name" value="DUF7029"/>
</dbReference>
<dbReference type="Pfam" id="PF22974">
    <property type="entry name" value="DUF7029"/>
    <property type="match status" value="1"/>
</dbReference>
<feature type="compositionally biased region" description="Low complexity" evidence="1">
    <location>
        <begin position="183"/>
        <end position="230"/>
    </location>
</feature>
<comment type="caution">
    <text evidence="4">The sequence shown here is derived from an EMBL/GenBank/DDBJ whole genome shotgun (WGS) entry which is preliminary data.</text>
</comment>
<feature type="compositionally biased region" description="Polar residues" evidence="1">
    <location>
        <begin position="403"/>
        <end position="416"/>
    </location>
</feature>
<dbReference type="Proteomes" id="UP000308133">
    <property type="component" value="Unassembled WGS sequence"/>
</dbReference>
<gene>
    <name evidence="4" type="ORF">C1H76_6807</name>
</gene>
<proteinExistence type="predicted"/>
<evidence type="ECO:0000259" key="3">
    <source>
        <dbReference type="Pfam" id="PF22974"/>
    </source>
</evidence>
<name>A0A4U7AWS9_9PEZI</name>
<dbReference type="EMBL" id="PTQR01000083">
    <property type="protein sequence ID" value="TKX20956.1"/>
    <property type="molecule type" value="Genomic_DNA"/>
</dbReference>
<organism evidence="4 5">
    <name type="scientific">Elsinoe australis</name>
    <dbReference type="NCBI Taxonomy" id="40998"/>
    <lineage>
        <taxon>Eukaryota</taxon>
        <taxon>Fungi</taxon>
        <taxon>Dikarya</taxon>
        <taxon>Ascomycota</taxon>
        <taxon>Pezizomycotina</taxon>
        <taxon>Dothideomycetes</taxon>
        <taxon>Dothideomycetidae</taxon>
        <taxon>Myriangiales</taxon>
        <taxon>Elsinoaceae</taxon>
        <taxon>Elsinoe</taxon>
    </lineage>
</organism>
<reference evidence="4 5" key="1">
    <citation type="submission" date="2018-02" db="EMBL/GenBank/DDBJ databases">
        <title>Draft genome sequences of Elsinoe sp., causing black scab on jojoba.</title>
        <authorList>
            <person name="Stodart B."/>
            <person name="Jeffress S."/>
            <person name="Ash G."/>
            <person name="Arun Chinnappa K."/>
        </authorList>
    </citation>
    <scope>NUCLEOTIDE SEQUENCE [LARGE SCALE GENOMIC DNA]</scope>
    <source>
        <strain evidence="4 5">Hillstone_2</strain>
    </source>
</reference>
<feature type="region of interest" description="Disordered" evidence="1">
    <location>
        <begin position="401"/>
        <end position="426"/>
    </location>
</feature>
<feature type="signal peptide" evidence="2">
    <location>
        <begin position="1"/>
        <end position="22"/>
    </location>
</feature>
<evidence type="ECO:0000256" key="1">
    <source>
        <dbReference type="SAM" id="MobiDB-lite"/>
    </source>
</evidence>
<evidence type="ECO:0000256" key="2">
    <source>
        <dbReference type="SAM" id="SignalP"/>
    </source>
</evidence>
<protein>
    <recommendedName>
        <fullName evidence="3">DUF7029 domain-containing protein</fullName>
    </recommendedName>
</protein>
<evidence type="ECO:0000313" key="5">
    <source>
        <dbReference type="Proteomes" id="UP000308133"/>
    </source>
</evidence>
<feature type="domain" description="DUF7029" evidence="3">
    <location>
        <begin position="299"/>
        <end position="395"/>
    </location>
</feature>
<evidence type="ECO:0000313" key="4">
    <source>
        <dbReference type="EMBL" id="TKX20956.1"/>
    </source>
</evidence>
<feature type="chain" id="PRO_5020842407" description="DUF7029 domain-containing protein" evidence="2">
    <location>
        <begin position="23"/>
        <end position="1311"/>
    </location>
</feature>
<feature type="region of interest" description="Disordered" evidence="1">
    <location>
        <begin position="160"/>
        <end position="236"/>
    </location>
</feature>
<accession>A0A4U7AWS9</accession>
<keyword evidence="2" id="KW-0732">Signal</keyword>
<sequence length="1311" mass="139775">MKTVLLVLTILCSALLCSAASAQTCSGKDAAIQKLGKNVAQPLAFCKYWLQAPRRTNTPFINSGPAQISKACRCVVATPSVARGRTPAKTTAHPQATGSCSPYDKSVLAFKANLLQPSKFCRYWAAGQQIRNNSPFTSLKAAKISSICACASRTTSFFNPKPTTGKGKASTGHSSKAAFTGPSQSSSSRTSATVSAVQSLSRSTRTSKASTTNRLPTTTAKDIATTTQAAPTSISTSDGSIEIAAPVTLAAATTVVARAVIPSGLDRSSPEHLLPETGKSLAYQDSGANSTGFSASTNVTWKYPAVVLEYSSKIVSVSCPASSAMSVTFADSTSRSSSAKQWAATMPILLITSSAACGNGTGNTMFLASSILSSGSLQIAASGSPIPFRDAVKGYSLSFAPDSPSTTNETTSQQDPNRCGPKPTAANGPEITCGPWRNLYLNYKNGFYPVTSDSDMSEAFADIAPFDDDALSRRGLFDGVANRLAQIAVKVYVKVSPVVAVVANEAANKFAAYAQKNPNVAGVVSFIASAANLYLGYKTGLTFSGTRGTATSDIVASIGSLASIPKEATSWGNQPKLFTYTKNPLPGSSTSASVQVYCVDCGITSSLKYSGNIVGATLDGDDTESSGSVASIYASGSVQSAFTFGIKSTFATNSSFAKIPLLTQVLPTLQVGEHDEDDQILTITPTLNIAIAGEWDIQSPGDLLQGMSISMPFFYVTDGIGIPLLNTSGFGYRATINPRLSLTNGAVGTAKFTVYTSLTFGVASFSSNYDTLNFEDVQTISTSYLTVPDFQKCAPWAISNVMSDRAWFPKYTKYPSDNKVTTATVDFYYHDNFDDCSSGYSLVEHIDFAELYNHDHDEHKHDYFKHDYFKHYYINYKYYHINHHQHYYIINLQHYYLNNYVNHQLNDIANSIGLLQRELYDDTHFASAPASSLRECVQRCNDYNATTDICGVAVWFASFTDQQCYLRPSSVLTNPGPNQLPSDIEAYSAVKVNGTSCVPKIEPQCPSGNNTFYTTTNGNNYRALCGVAYSQGTISCPVATNNSWSACMNRCDATNGCEAAALIRTVPRTFCCLYNSTRIPVANQGAIAGEPANARSKRSLPLLNGISGIDNQLTPRATDDSQNATTNSTLTAITISMGTTLTTTVLYAVMDNPTQMDVVANPLTLPDAGRFVVQNKLITGPYGGGPLLYVPSKGSQASKYARITTITQDSASGPQIPLHSRLFYFTNTATATGPALLGLDTLGQIWQPYMCTYSSGSDTEFLFFLASTDAGYPMADDLNKDMEFTTGISPGVPVKMCAPAVLQATDLSGLE</sequence>